<keyword evidence="3" id="KW-1185">Reference proteome</keyword>
<protein>
    <submittedName>
        <fullName evidence="2">Uncharacterized protein</fullName>
    </submittedName>
</protein>
<feature type="compositionally biased region" description="Basic and acidic residues" evidence="1">
    <location>
        <begin position="205"/>
        <end position="217"/>
    </location>
</feature>
<feature type="compositionally biased region" description="Basic and acidic residues" evidence="1">
    <location>
        <begin position="170"/>
        <end position="183"/>
    </location>
</feature>
<evidence type="ECO:0000313" key="2">
    <source>
        <dbReference type="EMBL" id="CAK9099046.1"/>
    </source>
</evidence>
<feature type="region of interest" description="Disordered" evidence="1">
    <location>
        <begin position="108"/>
        <end position="139"/>
    </location>
</feature>
<dbReference type="Proteomes" id="UP001642464">
    <property type="component" value="Unassembled WGS sequence"/>
</dbReference>
<feature type="region of interest" description="Disordered" evidence="1">
    <location>
        <begin position="152"/>
        <end position="249"/>
    </location>
</feature>
<comment type="caution">
    <text evidence="2">The sequence shown here is derived from an EMBL/GenBank/DDBJ whole genome shotgun (WGS) entry which is preliminary data.</text>
</comment>
<proteinExistence type="predicted"/>
<evidence type="ECO:0000256" key="1">
    <source>
        <dbReference type="SAM" id="MobiDB-lite"/>
    </source>
</evidence>
<gene>
    <name evidence="2" type="ORF">SCF082_LOCUS46404</name>
</gene>
<sequence length="249" mass="27547">MAVSPPGVLDEPAAPMDAPHSLLDERELSSAIADAMIEQVLSILQRLRPFIAYEVQQRLKSHSAEVPAMRRQISPMQRQHSPFQTLTGLAPSSLAGPLQEKIPLPRWMGDGGGGWKSRAGSVDSAHSLSQGEKGENAHAWEQSVEKIEKVLEERSSNTPKKLPKALSGRIQREPRRPDFRFEPPRQSGDTSRRSPVGIPWVPDLTHSDLTKHPEHRSSGMHRLRRSEETEKTRSPGPIVSVSHPHPAVG</sequence>
<accession>A0ABP0REM5</accession>
<evidence type="ECO:0000313" key="3">
    <source>
        <dbReference type="Proteomes" id="UP001642464"/>
    </source>
</evidence>
<organism evidence="2 3">
    <name type="scientific">Durusdinium trenchii</name>
    <dbReference type="NCBI Taxonomy" id="1381693"/>
    <lineage>
        <taxon>Eukaryota</taxon>
        <taxon>Sar</taxon>
        <taxon>Alveolata</taxon>
        <taxon>Dinophyceae</taxon>
        <taxon>Suessiales</taxon>
        <taxon>Symbiodiniaceae</taxon>
        <taxon>Durusdinium</taxon>
    </lineage>
</organism>
<reference evidence="2 3" key="1">
    <citation type="submission" date="2024-02" db="EMBL/GenBank/DDBJ databases">
        <authorList>
            <person name="Chen Y."/>
            <person name="Shah S."/>
            <person name="Dougan E. K."/>
            <person name="Thang M."/>
            <person name="Chan C."/>
        </authorList>
    </citation>
    <scope>NUCLEOTIDE SEQUENCE [LARGE SCALE GENOMIC DNA]</scope>
</reference>
<name>A0ABP0REM5_9DINO</name>
<dbReference type="EMBL" id="CAXAMM010041363">
    <property type="protein sequence ID" value="CAK9099046.1"/>
    <property type="molecule type" value="Genomic_DNA"/>
</dbReference>